<feature type="region of interest" description="Disordered" evidence="6">
    <location>
        <begin position="23"/>
        <end position="45"/>
    </location>
</feature>
<evidence type="ECO:0000313" key="7">
    <source>
        <dbReference type="EMBL" id="CAJ1404584.1"/>
    </source>
</evidence>
<keyword evidence="2" id="KW-0150">Chloroplast</keyword>
<dbReference type="GO" id="GO:0009765">
    <property type="term" value="P:photosynthesis, light harvesting"/>
    <property type="evidence" value="ECO:0007669"/>
    <property type="project" value="InterPro"/>
</dbReference>
<dbReference type="InterPro" id="IPR001344">
    <property type="entry name" value="Chloro_AB-bd_pln"/>
</dbReference>
<keyword evidence="4" id="KW-0934">Plastid</keyword>
<dbReference type="GO" id="GO:0009507">
    <property type="term" value="C:chloroplast"/>
    <property type="evidence" value="ECO:0007669"/>
    <property type="project" value="UniProtKB-SubCell"/>
</dbReference>
<name>A0AA36NFM8_9DINO</name>
<evidence type="ECO:0000256" key="3">
    <source>
        <dbReference type="ARBA" id="ARBA00022531"/>
    </source>
</evidence>
<accession>A0AA36NFM8</accession>
<dbReference type="SUPFAM" id="SSF103511">
    <property type="entry name" value="Chlorophyll a-b binding protein"/>
    <property type="match status" value="1"/>
</dbReference>
<dbReference type="EMBL" id="CAUJNA010003549">
    <property type="protein sequence ID" value="CAJ1404584.1"/>
    <property type="molecule type" value="Genomic_DNA"/>
</dbReference>
<dbReference type="Pfam" id="PF00504">
    <property type="entry name" value="Chloroa_b-bind"/>
    <property type="match status" value="1"/>
</dbReference>
<keyword evidence="8" id="KW-1185">Reference proteome</keyword>
<evidence type="ECO:0008006" key="9">
    <source>
        <dbReference type="Google" id="ProtNLM"/>
    </source>
</evidence>
<evidence type="ECO:0000256" key="4">
    <source>
        <dbReference type="ARBA" id="ARBA00022640"/>
    </source>
</evidence>
<feature type="binding site" evidence="5">
    <location>
        <position position="146"/>
    </location>
    <ligand>
        <name>chlorophyll a</name>
        <dbReference type="ChEBI" id="CHEBI:58416"/>
        <label>1</label>
    </ligand>
</feature>
<comment type="caution">
    <text evidence="7">The sequence shown here is derived from an EMBL/GenBank/DDBJ whole genome shotgun (WGS) entry which is preliminary data.</text>
</comment>
<protein>
    <recommendedName>
        <fullName evidence="9">Chlorophyll a-b binding protein, chloroplastic</fullName>
    </recommendedName>
</protein>
<feature type="binding site" evidence="5">
    <location>
        <position position="159"/>
    </location>
    <ligand>
        <name>chlorophyll a</name>
        <dbReference type="ChEBI" id="CHEBI:58416"/>
        <label>1</label>
    </ligand>
</feature>
<dbReference type="Gene3D" id="1.10.3460.10">
    <property type="entry name" value="Chlorophyll a/b binding protein domain"/>
    <property type="match status" value="1"/>
</dbReference>
<proteinExistence type="predicted"/>
<dbReference type="GO" id="GO:0016168">
    <property type="term" value="F:chlorophyll binding"/>
    <property type="evidence" value="ECO:0007669"/>
    <property type="project" value="UniProtKB-KW"/>
</dbReference>
<evidence type="ECO:0000256" key="2">
    <source>
        <dbReference type="ARBA" id="ARBA00022528"/>
    </source>
</evidence>
<feature type="binding site" evidence="5">
    <location>
        <position position="162"/>
    </location>
    <ligand>
        <name>chlorophyll a</name>
        <dbReference type="ChEBI" id="CHEBI:58416"/>
        <label>1</label>
    </ligand>
</feature>
<dbReference type="GO" id="GO:0016020">
    <property type="term" value="C:membrane"/>
    <property type="evidence" value="ECO:0007669"/>
    <property type="project" value="InterPro"/>
</dbReference>
<keyword evidence="5" id="KW-0157">Chromophore</keyword>
<evidence type="ECO:0000256" key="1">
    <source>
        <dbReference type="ARBA" id="ARBA00004229"/>
    </source>
</evidence>
<sequence length="279" mass="30229">MPGIGQSISMLVPSHAALSPSLRPLARRLPPARPPRLPQLPHAPGWRGKGIAPAACVALAARELFTKDPPAEEKSASASEDFDLAKQVGVTPGLGLFDPLGISSSSGVFAPLRRVVPRLGFNEDRGQVGLGFGLETGFEPCRPEISEDEKWFRRLREAELKHGRVAMLAALGFAAPHLVRVPGFEQSPEGIAGGLGNDTWQRISILIFIFCGQFERNQFRQESARPIGDFGDPLKLGQYTPFMRLAELTNARFAMLSCAVVAYIEYSSGKPAAEVWFPG</sequence>
<feature type="binding site" description="axial binding residue" evidence="5">
    <location>
        <position position="164"/>
    </location>
    <ligand>
        <name>chlorophyll b</name>
        <dbReference type="ChEBI" id="CHEBI:61721"/>
        <label>1</label>
    </ligand>
    <ligandPart>
        <name>Mg</name>
        <dbReference type="ChEBI" id="CHEBI:25107"/>
    </ligandPart>
</feature>
<keyword evidence="5" id="KW-0148">Chlorophyll</keyword>
<gene>
    <name evidence="7" type="ORF">EVOR1521_LOCUS27005</name>
</gene>
<keyword evidence="3" id="KW-0602">Photosynthesis</keyword>
<evidence type="ECO:0000256" key="6">
    <source>
        <dbReference type="SAM" id="MobiDB-lite"/>
    </source>
</evidence>
<evidence type="ECO:0000256" key="5">
    <source>
        <dbReference type="PIRSR" id="PIRSR601344-1"/>
    </source>
</evidence>
<dbReference type="InterPro" id="IPR022796">
    <property type="entry name" value="Chloroa_b-bind"/>
</dbReference>
<reference evidence="7" key="1">
    <citation type="submission" date="2023-08" db="EMBL/GenBank/DDBJ databases">
        <authorList>
            <person name="Chen Y."/>
            <person name="Shah S."/>
            <person name="Dougan E. K."/>
            <person name="Thang M."/>
            <person name="Chan C."/>
        </authorList>
    </citation>
    <scope>NUCLEOTIDE SEQUENCE</scope>
</reference>
<dbReference type="PANTHER" id="PTHR21649">
    <property type="entry name" value="CHLOROPHYLL A/B BINDING PROTEIN"/>
    <property type="match status" value="1"/>
</dbReference>
<comment type="subcellular location">
    <subcellularLocation>
        <location evidence="1">Plastid</location>
        <location evidence="1">Chloroplast</location>
    </subcellularLocation>
</comment>
<evidence type="ECO:0000313" key="8">
    <source>
        <dbReference type="Proteomes" id="UP001178507"/>
    </source>
</evidence>
<dbReference type="AlphaFoldDB" id="A0AA36NFM8"/>
<organism evidence="7 8">
    <name type="scientific">Effrenium voratum</name>
    <dbReference type="NCBI Taxonomy" id="2562239"/>
    <lineage>
        <taxon>Eukaryota</taxon>
        <taxon>Sar</taxon>
        <taxon>Alveolata</taxon>
        <taxon>Dinophyceae</taxon>
        <taxon>Suessiales</taxon>
        <taxon>Symbiodiniaceae</taxon>
        <taxon>Effrenium</taxon>
    </lineage>
</organism>
<dbReference type="Proteomes" id="UP001178507">
    <property type="component" value="Unassembled WGS sequence"/>
</dbReference>